<dbReference type="InterPro" id="IPR012337">
    <property type="entry name" value="RNaseH-like_sf"/>
</dbReference>
<dbReference type="GO" id="GO:0003676">
    <property type="term" value="F:nucleic acid binding"/>
    <property type="evidence" value="ECO:0007669"/>
    <property type="project" value="InterPro"/>
</dbReference>
<dbReference type="Proteomes" id="UP000257109">
    <property type="component" value="Unassembled WGS sequence"/>
</dbReference>
<dbReference type="InterPro" id="IPR001584">
    <property type="entry name" value="Integrase_cat-core"/>
</dbReference>
<protein>
    <recommendedName>
        <fullName evidence="1">Integrase catalytic domain-containing protein</fullName>
    </recommendedName>
</protein>
<dbReference type="PANTHER" id="PTHR35046:SF9">
    <property type="entry name" value="RNA-DIRECTED DNA POLYMERASE"/>
    <property type="match status" value="1"/>
</dbReference>
<dbReference type="InterPro" id="IPR036397">
    <property type="entry name" value="RNaseH_sf"/>
</dbReference>
<feature type="non-terminal residue" evidence="2">
    <location>
        <position position="1"/>
    </location>
</feature>
<dbReference type="PANTHER" id="PTHR35046">
    <property type="entry name" value="ZINC KNUCKLE (CCHC-TYPE) FAMILY PROTEIN"/>
    <property type="match status" value="1"/>
</dbReference>
<accession>A0A371G3C1</accession>
<keyword evidence="3" id="KW-1185">Reference proteome</keyword>
<evidence type="ECO:0000313" key="2">
    <source>
        <dbReference type="EMBL" id="RDX85042.1"/>
    </source>
</evidence>
<organism evidence="2 3">
    <name type="scientific">Mucuna pruriens</name>
    <name type="common">Velvet bean</name>
    <name type="synonym">Dolichos pruriens</name>
    <dbReference type="NCBI Taxonomy" id="157652"/>
    <lineage>
        <taxon>Eukaryota</taxon>
        <taxon>Viridiplantae</taxon>
        <taxon>Streptophyta</taxon>
        <taxon>Embryophyta</taxon>
        <taxon>Tracheophyta</taxon>
        <taxon>Spermatophyta</taxon>
        <taxon>Magnoliopsida</taxon>
        <taxon>eudicotyledons</taxon>
        <taxon>Gunneridae</taxon>
        <taxon>Pentapetalae</taxon>
        <taxon>rosids</taxon>
        <taxon>fabids</taxon>
        <taxon>Fabales</taxon>
        <taxon>Fabaceae</taxon>
        <taxon>Papilionoideae</taxon>
        <taxon>50 kb inversion clade</taxon>
        <taxon>NPAAA clade</taxon>
        <taxon>indigoferoid/millettioid clade</taxon>
        <taxon>Phaseoleae</taxon>
        <taxon>Mucuna</taxon>
    </lineage>
</organism>
<dbReference type="STRING" id="157652.A0A371G3C1"/>
<dbReference type="PROSITE" id="PS50994">
    <property type="entry name" value="INTEGRASE"/>
    <property type="match status" value="1"/>
</dbReference>
<dbReference type="EMBL" id="QJKJ01006885">
    <property type="protein sequence ID" value="RDX85042.1"/>
    <property type="molecule type" value="Genomic_DNA"/>
</dbReference>
<dbReference type="AlphaFoldDB" id="A0A371G3C1"/>
<feature type="domain" description="Integrase catalytic" evidence="1">
    <location>
        <begin position="27"/>
        <end position="149"/>
    </location>
</feature>
<dbReference type="GO" id="GO:0015074">
    <property type="term" value="P:DNA integration"/>
    <property type="evidence" value="ECO:0007669"/>
    <property type="project" value="InterPro"/>
</dbReference>
<evidence type="ECO:0000313" key="3">
    <source>
        <dbReference type="Proteomes" id="UP000257109"/>
    </source>
</evidence>
<proteinExistence type="predicted"/>
<dbReference type="SUPFAM" id="SSF53098">
    <property type="entry name" value="Ribonuclease H-like"/>
    <property type="match status" value="1"/>
</dbReference>
<sequence length="289" mass="33808">MSTPIRPDPSQHQRPIPLQQIQACAQILPKKRKDSIVVVMDRFFKMRWVRFHGIPKSIGLDRYSKFLIHFWRILWGKLSTKLLFPTIFHPQIDGHTEVVNRILSQLLRYVVGKNLRTWKECLPHIEISYNKVANVTTSNFPFELAYRYNFLSPLDLLPYSMMNSDGLAKAKIVKRLHKKARVQIERKIKNYIKQANKGKKKMVFNKRDLVWIHLQKERQDGQFKVFKCVNDNAYKLDLPIEFGGNATSNVCDFSPCLVGAMNLRSIREYISYAKQANKGKKKIIFNKGT</sequence>
<gene>
    <name evidence="2" type="ORF">CR513_33824</name>
</gene>
<dbReference type="OrthoDB" id="1935586at2759"/>
<reference evidence="2" key="1">
    <citation type="submission" date="2018-05" db="EMBL/GenBank/DDBJ databases">
        <title>Draft genome of Mucuna pruriens seed.</title>
        <authorList>
            <person name="Nnadi N.E."/>
            <person name="Vos R."/>
            <person name="Hasami M.H."/>
            <person name="Devisetty U.K."/>
            <person name="Aguiy J.C."/>
        </authorList>
    </citation>
    <scope>NUCLEOTIDE SEQUENCE [LARGE SCALE GENOMIC DNA]</scope>
    <source>
        <strain evidence="2">JCA_2017</strain>
    </source>
</reference>
<evidence type="ECO:0000259" key="1">
    <source>
        <dbReference type="PROSITE" id="PS50994"/>
    </source>
</evidence>
<comment type="caution">
    <text evidence="2">The sequence shown here is derived from an EMBL/GenBank/DDBJ whole genome shotgun (WGS) entry which is preliminary data.</text>
</comment>
<dbReference type="Gene3D" id="3.30.420.10">
    <property type="entry name" value="Ribonuclease H-like superfamily/Ribonuclease H"/>
    <property type="match status" value="1"/>
</dbReference>
<name>A0A371G3C1_MUCPR</name>